<feature type="domain" description="Glycosyltransferase 2-like" evidence="2">
    <location>
        <begin position="16"/>
        <end position="139"/>
    </location>
</feature>
<name>A0A167HS88_9GAMM</name>
<organism evidence="4 5">
    <name type="scientific">Pseudoalteromonas luteoviolacea NCIMB 1942</name>
    <dbReference type="NCBI Taxonomy" id="1365253"/>
    <lineage>
        <taxon>Bacteria</taxon>
        <taxon>Pseudomonadati</taxon>
        <taxon>Pseudomonadota</taxon>
        <taxon>Gammaproteobacteria</taxon>
        <taxon>Alteromonadales</taxon>
        <taxon>Pseudoalteromonadaceae</taxon>
        <taxon>Pseudoalteromonas</taxon>
    </lineage>
</organism>
<feature type="domain" description="Galactosyltransferase C-terminal" evidence="3">
    <location>
        <begin position="193"/>
        <end position="236"/>
    </location>
</feature>
<dbReference type="InterPro" id="IPR050834">
    <property type="entry name" value="Glycosyltransf_2"/>
</dbReference>
<dbReference type="Proteomes" id="UP000076587">
    <property type="component" value="Unassembled WGS sequence"/>
</dbReference>
<evidence type="ECO:0000313" key="4">
    <source>
        <dbReference type="EMBL" id="KZN58470.1"/>
    </source>
</evidence>
<dbReference type="Pfam" id="PF02709">
    <property type="entry name" value="Glyco_transf_7C"/>
    <property type="match status" value="1"/>
</dbReference>
<keyword evidence="1" id="KW-0808">Transferase</keyword>
<accession>A0A167HS88</accession>
<reference evidence="4 5" key="1">
    <citation type="submission" date="2013-07" db="EMBL/GenBank/DDBJ databases">
        <title>Comparative Genomic and Metabolomic Analysis of Twelve Strains of Pseudoalteromonas luteoviolacea.</title>
        <authorList>
            <person name="Vynne N.G."/>
            <person name="Mansson M."/>
            <person name="Gram L."/>
        </authorList>
    </citation>
    <scope>NUCLEOTIDE SEQUENCE [LARGE SCALE GENOMIC DNA]</scope>
    <source>
        <strain evidence="4 5">NCIMB 1942</strain>
    </source>
</reference>
<dbReference type="SUPFAM" id="SSF53448">
    <property type="entry name" value="Nucleotide-diphospho-sugar transferases"/>
    <property type="match status" value="1"/>
</dbReference>
<dbReference type="InterPro" id="IPR001173">
    <property type="entry name" value="Glyco_trans_2-like"/>
</dbReference>
<dbReference type="PATRIC" id="fig|1365253.3.peg.214"/>
<dbReference type="InterPro" id="IPR029044">
    <property type="entry name" value="Nucleotide-diphossugar_trans"/>
</dbReference>
<dbReference type="Pfam" id="PF00535">
    <property type="entry name" value="Glycos_transf_2"/>
    <property type="match status" value="1"/>
</dbReference>
<evidence type="ECO:0008006" key="6">
    <source>
        <dbReference type="Google" id="ProtNLM"/>
    </source>
</evidence>
<evidence type="ECO:0000256" key="1">
    <source>
        <dbReference type="ARBA" id="ARBA00022679"/>
    </source>
</evidence>
<protein>
    <recommendedName>
        <fullName evidence="6">Glycosyltransferase 2-like domain-containing protein</fullName>
    </recommendedName>
</protein>
<comment type="caution">
    <text evidence="4">The sequence shown here is derived from an EMBL/GenBank/DDBJ whole genome shotgun (WGS) entry which is preliminary data.</text>
</comment>
<dbReference type="PANTHER" id="PTHR43685">
    <property type="entry name" value="GLYCOSYLTRANSFERASE"/>
    <property type="match status" value="1"/>
</dbReference>
<dbReference type="PANTHER" id="PTHR43685:SF3">
    <property type="entry name" value="SLR2126 PROTEIN"/>
    <property type="match status" value="1"/>
</dbReference>
<dbReference type="GO" id="GO:0016740">
    <property type="term" value="F:transferase activity"/>
    <property type="evidence" value="ECO:0007669"/>
    <property type="project" value="UniProtKB-KW"/>
</dbReference>
<dbReference type="EMBL" id="AUXT01000007">
    <property type="protein sequence ID" value="KZN58470.1"/>
    <property type="molecule type" value="Genomic_DNA"/>
</dbReference>
<dbReference type="OrthoDB" id="9801954at2"/>
<proteinExistence type="predicted"/>
<dbReference type="InterPro" id="IPR027791">
    <property type="entry name" value="Galactosyl_T_C"/>
</dbReference>
<evidence type="ECO:0000313" key="5">
    <source>
        <dbReference type="Proteomes" id="UP000076587"/>
    </source>
</evidence>
<sequence length="308" mass="34949">MNKNHIGAIKRGTGISVIIPTYNRRELLKRTLDSLSNQMLDTKNYEVIIVDDGSSDGTGEMVEGYKSAATIHYIFQQDEGFQVAKARNKGLSRACFDVVLFLDCGMIAHPMLLASHLDSHNKTNNLVLIGMSYGIEAVELSECDLIKSTVAENEISKVFELFSKNHQLMDCRGRFFAEFDYDLALFNAPWVIFWTSCISVSRCDVARAGGYDENFCAWGGEDVDLGYRLFHQGCKFVLDQSLLTIHYPHEKDIENKEQQAKRNVAYLMNKYSDQWIDMLTTKSWSEICHHSLKQRRESSTPNASVDAI</sequence>
<gene>
    <name evidence="4" type="ORF">N482_21910</name>
</gene>
<evidence type="ECO:0000259" key="3">
    <source>
        <dbReference type="Pfam" id="PF02709"/>
    </source>
</evidence>
<dbReference type="AlphaFoldDB" id="A0A167HS88"/>
<evidence type="ECO:0000259" key="2">
    <source>
        <dbReference type="Pfam" id="PF00535"/>
    </source>
</evidence>
<dbReference type="Gene3D" id="3.90.550.10">
    <property type="entry name" value="Spore Coat Polysaccharide Biosynthesis Protein SpsA, Chain A"/>
    <property type="match status" value="1"/>
</dbReference>
<dbReference type="RefSeq" id="WP_063375317.1">
    <property type="nucleotide sequence ID" value="NZ_AUXT01000007.1"/>
</dbReference>